<organism evidence="1 2">
    <name type="scientific">Araneus ventricosus</name>
    <name type="common">Orbweaver spider</name>
    <name type="synonym">Epeira ventricosa</name>
    <dbReference type="NCBI Taxonomy" id="182803"/>
    <lineage>
        <taxon>Eukaryota</taxon>
        <taxon>Metazoa</taxon>
        <taxon>Ecdysozoa</taxon>
        <taxon>Arthropoda</taxon>
        <taxon>Chelicerata</taxon>
        <taxon>Arachnida</taxon>
        <taxon>Araneae</taxon>
        <taxon>Araneomorphae</taxon>
        <taxon>Entelegynae</taxon>
        <taxon>Araneoidea</taxon>
        <taxon>Araneidae</taxon>
        <taxon>Araneus</taxon>
    </lineage>
</organism>
<evidence type="ECO:0000313" key="2">
    <source>
        <dbReference type="Proteomes" id="UP000499080"/>
    </source>
</evidence>
<dbReference type="Proteomes" id="UP000499080">
    <property type="component" value="Unassembled WGS sequence"/>
</dbReference>
<feature type="non-terminal residue" evidence="1">
    <location>
        <position position="1"/>
    </location>
</feature>
<keyword evidence="2" id="KW-1185">Reference proteome</keyword>
<sequence>GLRVERRHHLQSVCLQDVILVDQTDESRLGLNLVGQRLSSDDDDDDEMMTTFNTKSFCG</sequence>
<accession>A0A4Y2SJD7</accession>
<name>A0A4Y2SJD7_ARAVE</name>
<protein>
    <submittedName>
        <fullName evidence="1">Uncharacterized protein</fullName>
    </submittedName>
</protein>
<proteinExistence type="predicted"/>
<comment type="caution">
    <text evidence="1">The sequence shown here is derived from an EMBL/GenBank/DDBJ whole genome shotgun (WGS) entry which is preliminary data.</text>
</comment>
<gene>
    <name evidence="1" type="ORF">AVEN_112599_1</name>
</gene>
<dbReference type="AlphaFoldDB" id="A0A4Y2SJD7"/>
<reference evidence="1 2" key="1">
    <citation type="journal article" date="2019" name="Sci. Rep.">
        <title>Orb-weaving spider Araneus ventricosus genome elucidates the spidroin gene catalogue.</title>
        <authorList>
            <person name="Kono N."/>
            <person name="Nakamura H."/>
            <person name="Ohtoshi R."/>
            <person name="Moran D.A.P."/>
            <person name="Shinohara A."/>
            <person name="Yoshida Y."/>
            <person name="Fujiwara M."/>
            <person name="Mori M."/>
            <person name="Tomita M."/>
            <person name="Arakawa K."/>
        </authorList>
    </citation>
    <scope>NUCLEOTIDE SEQUENCE [LARGE SCALE GENOMIC DNA]</scope>
</reference>
<evidence type="ECO:0000313" key="1">
    <source>
        <dbReference type="EMBL" id="GBN88374.1"/>
    </source>
</evidence>
<dbReference type="EMBL" id="BGPR01022245">
    <property type="protein sequence ID" value="GBN88374.1"/>
    <property type="molecule type" value="Genomic_DNA"/>
</dbReference>